<dbReference type="Pfam" id="PF00486">
    <property type="entry name" value="Trans_reg_C"/>
    <property type="match status" value="1"/>
</dbReference>
<dbReference type="GO" id="GO:0005829">
    <property type="term" value="C:cytosol"/>
    <property type="evidence" value="ECO:0007669"/>
    <property type="project" value="TreeGrafter"/>
</dbReference>
<feature type="DNA-binding region" description="OmpR/PhoB-type" evidence="7">
    <location>
        <begin position="124"/>
        <end position="223"/>
    </location>
</feature>
<dbReference type="GO" id="GO:0000976">
    <property type="term" value="F:transcription cis-regulatory region binding"/>
    <property type="evidence" value="ECO:0007669"/>
    <property type="project" value="TreeGrafter"/>
</dbReference>
<dbReference type="AlphaFoldDB" id="A0A5D4H0E1"/>
<feature type="modified residue" description="4-aspartylphosphate" evidence="6">
    <location>
        <position position="51"/>
    </location>
</feature>
<keyword evidence="11" id="KW-1185">Reference proteome</keyword>
<sequence>MKVLIVEDETDLCDVIKSFLEGEKYIVETASDYASGLAKLANYDYDCVLLDIMLPGGTGMQLLTEVRALGKDDSVIIVSAKDSVEDKVEGLELGADDYLAKPFHLAELLARIKTIIRRKNHHGEQAIQFKDVKLFPEERKVLIGTEEVQLNRKEYDLLYYFMIRPEKLVTKTSLAEAVWGDDADQSDNLDFIYSQIKNLRRKLKNHQAEIDFQAVYGVGYKLV</sequence>
<dbReference type="Proteomes" id="UP000322362">
    <property type="component" value="Unassembled WGS sequence"/>
</dbReference>
<dbReference type="PROSITE" id="PS50110">
    <property type="entry name" value="RESPONSE_REGULATORY"/>
    <property type="match status" value="1"/>
</dbReference>
<gene>
    <name evidence="10" type="ORF">FXV77_18225</name>
</gene>
<dbReference type="GO" id="GO:0032993">
    <property type="term" value="C:protein-DNA complex"/>
    <property type="evidence" value="ECO:0007669"/>
    <property type="project" value="TreeGrafter"/>
</dbReference>
<accession>A0A5D4H0E1</accession>
<reference evidence="10 11" key="1">
    <citation type="submission" date="2019-08" db="EMBL/GenBank/DDBJ databases">
        <title>Phlebobacter frassis gen. nov. sp. nov., a new member of family Sphingobacteriaceae isolated from sand fly rearing media.</title>
        <authorList>
            <person name="Kakumanu M.L."/>
            <person name="Marayati B.F."/>
            <person name="Wada-Katsumata A."/>
            <person name="Wasserberg G."/>
            <person name="Schal C."/>
            <person name="Apperson C.S."/>
            <person name="Ponnusamy L."/>
        </authorList>
    </citation>
    <scope>NUCLEOTIDE SEQUENCE [LARGE SCALE GENOMIC DNA]</scope>
    <source>
        <strain evidence="10 11">SSI9</strain>
    </source>
</reference>
<evidence type="ECO:0000313" key="10">
    <source>
        <dbReference type="EMBL" id="TYR32975.1"/>
    </source>
</evidence>
<protein>
    <submittedName>
        <fullName evidence="10">Response regulator transcription factor</fullName>
    </submittedName>
</protein>
<dbReference type="PROSITE" id="PS51755">
    <property type="entry name" value="OMPR_PHOB"/>
    <property type="match status" value="1"/>
</dbReference>
<evidence type="ECO:0000259" key="8">
    <source>
        <dbReference type="PROSITE" id="PS50110"/>
    </source>
</evidence>
<keyword evidence="2" id="KW-0902">Two-component regulatory system</keyword>
<dbReference type="Gene3D" id="3.40.50.2300">
    <property type="match status" value="1"/>
</dbReference>
<evidence type="ECO:0000313" key="11">
    <source>
        <dbReference type="Proteomes" id="UP000322362"/>
    </source>
</evidence>
<evidence type="ECO:0000256" key="4">
    <source>
        <dbReference type="ARBA" id="ARBA00023125"/>
    </source>
</evidence>
<dbReference type="SMART" id="SM00862">
    <property type="entry name" value="Trans_reg_C"/>
    <property type="match status" value="1"/>
</dbReference>
<evidence type="ECO:0000256" key="2">
    <source>
        <dbReference type="ARBA" id="ARBA00023012"/>
    </source>
</evidence>
<feature type="domain" description="OmpR/PhoB-type" evidence="9">
    <location>
        <begin position="124"/>
        <end position="223"/>
    </location>
</feature>
<dbReference type="EMBL" id="VTAV01000017">
    <property type="protein sequence ID" value="TYR32975.1"/>
    <property type="molecule type" value="Genomic_DNA"/>
</dbReference>
<evidence type="ECO:0000256" key="7">
    <source>
        <dbReference type="PROSITE-ProRule" id="PRU01091"/>
    </source>
</evidence>
<dbReference type="Gene3D" id="1.10.10.10">
    <property type="entry name" value="Winged helix-like DNA-binding domain superfamily/Winged helix DNA-binding domain"/>
    <property type="match status" value="1"/>
</dbReference>
<evidence type="ECO:0000256" key="1">
    <source>
        <dbReference type="ARBA" id="ARBA00022553"/>
    </source>
</evidence>
<proteinExistence type="predicted"/>
<keyword evidence="5" id="KW-0804">Transcription</keyword>
<dbReference type="RefSeq" id="WP_148920676.1">
    <property type="nucleotide sequence ID" value="NZ_VTAV01000017.1"/>
</dbReference>
<comment type="caution">
    <text evidence="10">The sequence shown here is derived from an EMBL/GenBank/DDBJ whole genome shotgun (WGS) entry which is preliminary data.</text>
</comment>
<dbReference type="GO" id="GO:0000156">
    <property type="term" value="F:phosphorelay response regulator activity"/>
    <property type="evidence" value="ECO:0007669"/>
    <property type="project" value="TreeGrafter"/>
</dbReference>
<keyword evidence="1 6" id="KW-0597">Phosphoprotein</keyword>
<organism evidence="10 11">
    <name type="scientific">Sphingobacterium phlebotomi</name>
    <dbReference type="NCBI Taxonomy" id="2605433"/>
    <lineage>
        <taxon>Bacteria</taxon>
        <taxon>Pseudomonadati</taxon>
        <taxon>Bacteroidota</taxon>
        <taxon>Sphingobacteriia</taxon>
        <taxon>Sphingobacteriales</taxon>
        <taxon>Sphingobacteriaceae</taxon>
        <taxon>Sphingobacterium</taxon>
    </lineage>
</organism>
<dbReference type="CDD" id="cd00383">
    <property type="entry name" value="trans_reg_C"/>
    <property type="match status" value="1"/>
</dbReference>
<evidence type="ECO:0000256" key="6">
    <source>
        <dbReference type="PROSITE-ProRule" id="PRU00169"/>
    </source>
</evidence>
<evidence type="ECO:0000256" key="3">
    <source>
        <dbReference type="ARBA" id="ARBA00023015"/>
    </source>
</evidence>
<dbReference type="GO" id="GO:0006355">
    <property type="term" value="P:regulation of DNA-templated transcription"/>
    <property type="evidence" value="ECO:0007669"/>
    <property type="project" value="InterPro"/>
</dbReference>
<dbReference type="PANTHER" id="PTHR48111">
    <property type="entry name" value="REGULATOR OF RPOS"/>
    <property type="match status" value="1"/>
</dbReference>
<name>A0A5D4H0E1_9SPHI</name>
<dbReference type="InterPro" id="IPR011006">
    <property type="entry name" value="CheY-like_superfamily"/>
</dbReference>
<dbReference type="InterPro" id="IPR039420">
    <property type="entry name" value="WalR-like"/>
</dbReference>
<dbReference type="Pfam" id="PF00072">
    <property type="entry name" value="Response_reg"/>
    <property type="match status" value="1"/>
</dbReference>
<dbReference type="SMART" id="SM00448">
    <property type="entry name" value="REC"/>
    <property type="match status" value="1"/>
</dbReference>
<dbReference type="SUPFAM" id="SSF52172">
    <property type="entry name" value="CheY-like"/>
    <property type="match status" value="1"/>
</dbReference>
<keyword evidence="3" id="KW-0805">Transcription regulation</keyword>
<keyword evidence="4 7" id="KW-0238">DNA-binding</keyword>
<evidence type="ECO:0000256" key="5">
    <source>
        <dbReference type="ARBA" id="ARBA00023163"/>
    </source>
</evidence>
<dbReference type="InterPro" id="IPR001867">
    <property type="entry name" value="OmpR/PhoB-type_DNA-bd"/>
</dbReference>
<dbReference type="PANTHER" id="PTHR48111:SF22">
    <property type="entry name" value="REGULATOR OF RPOS"/>
    <property type="match status" value="1"/>
</dbReference>
<dbReference type="InterPro" id="IPR036388">
    <property type="entry name" value="WH-like_DNA-bd_sf"/>
</dbReference>
<feature type="domain" description="Response regulatory" evidence="8">
    <location>
        <begin position="2"/>
        <end position="116"/>
    </location>
</feature>
<evidence type="ECO:0000259" key="9">
    <source>
        <dbReference type="PROSITE" id="PS51755"/>
    </source>
</evidence>
<dbReference type="Gene3D" id="6.10.250.690">
    <property type="match status" value="1"/>
</dbReference>
<dbReference type="InterPro" id="IPR001789">
    <property type="entry name" value="Sig_transdc_resp-reg_receiver"/>
</dbReference>